<comment type="caution">
    <text evidence="2">The sequence shown here is derived from an EMBL/GenBank/DDBJ whole genome shotgun (WGS) entry which is preliminary data.</text>
</comment>
<proteinExistence type="predicted"/>
<keyword evidence="1" id="KW-0812">Transmembrane</keyword>
<keyword evidence="3" id="KW-1185">Reference proteome</keyword>
<gene>
    <name evidence="2" type="ORF">ACFPT7_02010</name>
</gene>
<evidence type="ECO:0000313" key="2">
    <source>
        <dbReference type="EMBL" id="MFC5861060.1"/>
    </source>
</evidence>
<evidence type="ECO:0000256" key="1">
    <source>
        <dbReference type="SAM" id="Phobius"/>
    </source>
</evidence>
<dbReference type="RefSeq" id="WP_263334531.1">
    <property type="nucleotide sequence ID" value="NZ_JAGSYH010000002.1"/>
</dbReference>
<dbReference type="EMBL" id="JBHSPH010000001">
    <property type="protein sequence ID" value="MFC5861060.1"/>
    <property type="molecule type" value="Genomic_DNA"/>
</dbReference>
<organism evidence="2 3">
    <name type="scientific">Acidicapsa dinghuensis</name>
    <dbReference type="NCBI Taxonomy" id="2218256"/>
    <lineage>
        <taxon>Bacteria</taxon>
        <taxon>Pseudomonadati</taxon>
        <taxon>Acidobacteriota</taxon>
        <taxon>Terriglobia</taxon>
        <taxon>Terriglobales</taxon>
        <taxon>Acidobacteriaceae</taxon>
        <taxon>Acidicapsa</taxon>
    </lineage>
</organism>
<keyword evidence="1" id="KW-0472">Membrane</keyword>
<accession>A0ABW1E9Z2</accession>
<keyword evidence="1" id="KW-1133">Transmembrane helix</keyword>
<dbReference type="Proteomes" id="UP001596091">
    <property type="component" value="Unassembled WGS sequence"/>
</dbReference>
<sequence>MMHELFRVPLAIAVPVLGLCGYLVWWLGWNWGYVRGRQEGWASCKQFLAKYPDGNYRPGGGT</sequence>
<feature type="transmembrane region" description="Helical" evidence="1">
    <location>
        <begin position="6"/>
        <end position="27"/>
    </location>
</feature>
<reference evidence="3" key="1">
    <citation type="journal article" date="2019" name="Int. J. Syst. Evol. Microbiol.">
        <title>The Global Catalogue of Microorganisms (GCM) 10K type strain sequencing project: providing services to taxonomists for standard genome sequencing and annotation.</title>
        <authorList>
            <consortium name="The Broad Institute Genomics Platform"/>
            <consortium name="The Broad Institute Genome Sequencing Center for Infectious Disease"/>
            <person name="Wu L."/>
            <person name="Ma J."/>
        </authorList>
    </citation>
    <scope>NUCLEOTIDE SEQUENCE [LARGE SCALE GENOMIC DNA]</scope>
    <source>
        <strain evidence="3">JCM 4087</strain>
    </source>
</reference>
<name>A0ABW1E9Z2_9BACT</name>
<protein>
    <submittedName>
        <fullName evidence="2">Uncharacterized protein</fullName>
    </submittedName>
</protein>
<evidence type="ECO:0000313" key="3">
    <source>
        <dbReference type="Proteomes" id="UP001596091"/>
    </source>
</evidence>